<evidence type="ECO:0000256" key="1">
    <source>
        <dbReference type="ARBA" id="ARBA00009919"/>
    </source>
</evidence>
<dbReference type="RefSeq" id="WP_213403217.1">
    <property type="nucleotide sequence ID" value="NZ_JAGIBT010000001.1"/>
</dbReference>
<sequence>MLTDHELLRYSRHILLSEIDLEGQLAIKSAKILVIGCGGLGNAVIPLLVAAGVGHLTIVDHDVVDLSNLQRQIHFTTADLTHSKAHALKAHMQALNPDVRVDAIAQKADDALLMTLAKDVDMIIDCTDNFTIRQANNRIAHHYRIPLISGSAVRMEGQLAVYDFRSPESGCYHCLFDGAHSDDGNCALLGVFAPILQIIGAMQAQEALKILVGMPLMINRLRVYNGATCEWQTFKFSKNPTCPICSSNEEKYE</sequence>
<dbReference type="InterPro" id="IPR000594">
    <property type="entry name" value="ThiF_NAD_FAD-bd"/>
</dbReference>
<dbReference type="PANTHER" id="PTHR10953:SF102">
    <property type="entry name" value="ADENYLYLTRANSFERASE AND SULFURTRANSFERASE MOCS3"/>
    <property type="match status" value="1"/>
</dbReference>
<name>A0AB35BWS3_9GAMM</name>
<dbReference type="InterPro" id="IPR045886">
    <property type="entry name" value="ThiF/MoeB/HesA"/>
</dbReference>
<feature type="domain" description="THIF-type NAD/FAD binding fold" evidence="2">
    <location>
        <begin position="10"/>
        <end position="243"/>
    </location>
</feature>
<dbReference type="GO" id="GO:0008146">
    <property type="term" value="F:sulfotransferase activity"/>
    <property type="evidence" value="ECO:0007669"/>
    <property type="project" value="TreeGrafter"/>
</dbReference>
<dbReference type="Proteomes" id="UP000680020">
    <property type="component" value="Unassembled WGS sequence"/>
</dbReference>
<evidence type="ECO:0000313" key="4">
    <source>
        <dbReference type="Proteomes" id="UP000680020"/>
    </source>
</evidence>
<dbReference type="SUPFAM" id="SSF69572">
    <property type="entry name" value="Activating enzymes of the ubiquitin-like proteins"/>
    <property type="match status" value="1"/>
</dbReference>
<dbReference type="InterPro" id="IPR035985">
    <property type="entry name" value="Ubiquitin-activating_enz"/>
</dbReference>
<organism evidence="3 4">
    <name type="scientific">Wohlfahrtiimonas chitiniclastica</name>
    <dbReference type="NCBI Taxonomy" id="400946"/>
    <lineage>
        <taxon>Bacteria</taxon>
        <taxon>Pseudomonadati</taxon>
        <taxon>Pseudomonadota</taxon>
        <taxon>Gammaproteobacteria</taxon>
        <taxon>Cardiobacteriales</taxon>
        <taxon>Ignatzschineriaceae</taxon>
        <taxon>Wohlfahrtiimonas</taxon>
    </lineage>
</organism>
<evidence type="ECO:0000313" key="3">
    <source>
        <dbReference type="EMBL" id="MBS7823655.1"/>
    </source>
</evidence>
<dbReference type="Gene3D" id="3.40.50.720">
    <property type="entry name" value="NAD(P)-binding Rossmann-like Domain"/>
    <property type="match status" value="1"/>
</dbReference>
<dbReference type="GO" id="GO:0005829">
    <property type="term" value="C:cytosol"/>
    <property type="evidence" value="ECO:0007669"/>
    <property type="project" value="TreeGrafter"/>
</dbReference>
<dbReference type="GO" id="GO:0004792">
    <property type="term" value="F:thiosulfate-cyanide sulfurtransferase activity"/>
    <property type="evidence" value="ECO:0007669"/>
    <property type="project" value="TreeGrafter"/>
</dbReference>
<dbReference type="GO" id="GO:0016779">
    <property type="term" value="F:nucleotidyltransferase activity"/>
    <property type="evidence" value="ECO:0007669"/>
    <property type="project" value="TreeGrafter"/>
</dbReference>
<dbReference type="CDD" id="cd00757">
    <property type="entry name" value="ThiF_MoeB_HesA_family"/>
    <property type="match status" value="1"/>
</dbReference>
<dbReference type="FunFam" id="3.40.50.720:FF:000080">
    <property type="entry name" value="Thiazole biosynthesis adenylyltransferase ThiF"/>
    <property type="match status" value="1"/>
</dbReference>
<evidence type="ECO:0000259" key="2">
    <source>
        <dbReference type="Pfam" id="PF00899"/>
    </source>
</evidence>
<accession>A0AB35BWS3</accession>
<dbReference type="EMBL" id="JAGIBU010000001">
    <property type="protein sequence ID" value="MBS7823655.1"/>
    <property type="molecule type" value="Genomic_DNA"/>
</dbReference>
<dbReference type="Pfam" id="PF00899">
    <property type="entry name" value="ThiF"/>
    <property type="match status" value="1"/>
</dbReference>
<comment type="similarity">
    <text evidence="1">Belongs to the HesA/MoeB/ThiF family.</text>
</comment>
<gene>
    <name evidence="3" type="ORF">J7561_00365</name>
</gene>
<dbReference type="GO" id="GO:0008641">
    <property type="term" value="F:ubiquitin-like modifier activating enzyme activity"/>
    <property type="evidence" value="ECO:0007669"/>
    <property type="project" value="InterPro"/>
</dbReference>
<comment type="caution">
    <text evidence="3">The sequence shown here is derived from an EMBL/GenBank/DDBJ whole genome shotgun (WGS) entry which is preliminary data.</text>
</comment>
<protein>
    <submittedName>
        <fullName evidence="3">HesA/MoeB/ThiF family protein</fullName>
    </submittedName>
</protein>
<dbReference type="AlphaFoldDB" id="A0AB35BWS3"/>
<reference evidence="3" key="1">
    <citation type="submission" date="2021-03" db="EMBL/GenBank/DDBJ databases">
        <title>Identification and antibiotic profiling of Wohlfahrtiimonas chitiniclastica, an underestimated human pathogen.</title>
        <authorList>
            <person name="Kopf A."/>
            <person name="Bunk B."/>
            <person name="Coldewey S."/>
            <person name="Gunzer F."/>
            <person name="Riedel T."/>
            <person name="Schroettner P."/>
        </authorList>
    </citation>
    <scope>NUCLEOTIDE SEQUENCE</scope>
    <source>
        <strain evidence="3">DSM 100917</strain>
    </source>
</reference>
<proteinExistence type="inferred from homology"/>
<dbReference type="PANTHER" id="PTHR10953">
    <property type="entry name" value="UBIQUITIN-ACTIVATING ENZYME E1"/>
    <property type="match status" value="1"/>
</dbReference>